<dbReference type="OrthoDB" id="9771229at2"/>
<comment type="cofactor">
    <cofactor evidence="1">
        <name>a divalent metal cation</name>
        <dbReference type="ChEBI" id="CHEBI:60240"/>
    </cofactor>
</comment>
<dbReference type="RefSeq" id="WP_091772026.1">
    <property type="nucleotide sequence ID" value="NZ_CAESCL010000009.1"/>
</dbReference>
<evidence type="ECO:0000259" key="7">
    <source>
        <dbReference type="Pfam" id="PF08340"/>
    </source>
</evidence>
<dbReference type="InterPro" id="IPR005229">
    <property type="entry name" value="YicC/YloC-like"/>
</dbReference>
<sequence length="292" mass="34053">MVNSMTGFGQAQEKFDHTTISIEVKTVNHRFLDFSFKMPREFSVFEDAMKQKVRQYFNRGRVEVFIHVSGEGVKTKTVQVNWNVLDQYLNALDEIKSKRSISGDLEFEDILQLEGIFLEDEEANVDEFLQEKVLSILEEVLQKAQMMRQEEGKVLKKDVLNHIQEIKRLTYELKEHIDSIQEEYRIKIKERIEEHLTTGTHDESRVVQEVALLADKADISEEIIRLLSHVEQVEETIELQQPIGRKLDFITQELLRETNTIGSKSNNVHVSKIVVALKSEIEKIKEQVQNIE</sequence>
<evidence type="ECO:0000313" key="9">
    <source>
        <dbReference type="Proteomes" id="UP000199427"/>
    </source>
</evidence>
<dbReference type="PANTHER" id="PTHR30636">
    <property type="entry name" value="UPF0701 PROTEIN YICC"/>
    <property type="match status" value="1"/>
</dbReference>
<keyword evidence="2" id="KW-0540">Nuclease</keyword>
<evidence type="ECO:0000256" key="3">
    <source>
        <dbReference type="ARBA" id="ARBA00022759"/>
    </source>
</evidence>
<dbReference type="InterPro" id="IPR013551">
    <property type="entry name" value="YicC-like_C"/>
</dbReference>
<name>A0A1H8YUB8_9BACI</name>
<protein>
    <submittedName>
        <fullName evidence="8">TIGR00255 family protein</fullName>
    </submittedName>
</protein>
<dbReference type="NCBIfam" id="TIGR00255">
    <property type="entry name" value="YicC/YloC family endoribonuclease"/>
    <property type="match status" value="1"/>
</dbReference>
<dbReference type="InterPro" id="IPR013527">
    <property type="entry name" value="YicC-like_N"/>
</dbReference>
<proteinExistence type="inferred from homology"/>
<dbReference type="Pfam" id="PF03755">
    <property type="entry name" value="YicC-like_N"/>
    <property type="match status" value="1"/>
</dbReference>
<evidence type="ECO:0000256" key="4">
    <source>
        <dbReference type="ARBA" id="ARBA00022801"/>
    </source>
</evidence>
<dbReference type="Proteomes" id="UP000199427">
    <property type="component" value="Unassembled WGS sequence"/>
</dbReference>
<feature type="domain" description="Endoribonuclease YicC-like C-terminal" evidence="7">
    <location>
        <begin position="174"/>
        <end position="292"/>
    </location>
</feature>
<evidence type="ECO:0000256" key="1">
    <source>
        <dbReference type="ARBA" id="ARBA00001968"/>
    </source>
</evidence>
<dbReference type="GO" id="GO:0004521">
    <property type="term" value="F:RNA endonuclease activity"/>
    <property type="evidence" value="ECO:0007669"/>
    <property type="project" value="InterPro"/>
</dbReference>
<dbReference type="EMBL" id="FOES01000001">
    <property type="protein sequence ID" value="SEP55790.1"/>
    <property type="molecule type" value="Genomic_DNA"/>
</dbReference>
<keyword evidence="9" id="KW-1185">Reference proteome</keyword>
<reference evidence="8 9" key="1">
    <citation type="submission" date="2016-10" db="EMBL/GenBank/DDBJ databases">
        <authorList>
            <person name="de Groot N.N."/>
        </authorList>
    </citation>
    <scope>NUCLEOTIDE SEQUENCE [LARGE SCALE GENOMIC DNA]</scope>
    <source>
        <strain evidence="8 9">DSM 21633</strain>
    </source>
</reference>
<accession>A0A1H8YUB8</accession>
<feature type="domain" description="Endoribonuclease YicC-like N-terminal" evidence="6">
    <location>
        <begin position="2"/>
        <end position="156"/>
    </location>
</feature>
<comment type="similarity">
    <text evidence="5">Belongs to the YicC/YloC family.</text>
</comment>
<dbReference type="AlphaFoldDB" id="A0A1H8YUB8"/>
<evidence type="ECO:0000256" key="5">
    <source>
        <dbReference type="ARBA" id="ARBA00035648"/>
    </source>
</evidence>
<dbReference type="STRING" id="571933.SAMN05216362_10177"/>
<keyword evidence="3" id="KW-0255">Endonuclease</keyword>
<organism evidence="8 9">
    <name type="scientific">Piscibacillus halophilus</name>
    <dbReference type="NCBI Taxonomy" id="571933"/>
    <lineage>
        <taxon>Bacteria</taxon>
        <taxon>Bacillati</taxon>
        <taxon>Bacillota</taxon>
        <taxon>Bacilli</taxon>
        <taxon>Bacillales</taxon>
        <taxon>Bacillaceae</taxon>
        <taxon>Piscibacillus</taxon>
    </lineage>
</organism>
<dbReference type="GO" id="GO:0016787">
    <property type="term" value="F:hydrolase activity"/>
    <property type="evidence" value="ECO:0007669"/>
    <property type="project" value="UniProtKB-KW"/>
</dbReference>
<evidence type="ECO:0000259" key="6">
    <source>
        <dbReference type="Pfam" id="PF03755"/>
    </source>
</evidence>
<evidence type="ECO:0000313" key="8">
    <source>
        <dbReference type="EMBL" id="SEP55790.1"/>
    </source>
</evidence>
<evidence type="ECO:0000256" key="2">
    <source>
        <dbReference type="ARBA" id="ARBA00022722"/>
    </source>
</evidence>
<gene>
    <name evidence="8" type="ORF">SAMN05216362_10177</name>
</gene>
<dbReference type="PANTHER" id="PTHR30636:SF3">
    <property type="entry name" value="UPF0701 PROTEIN YICC"/>
    <property type="match status" value="1"/>
</dbReference>
<dbReference type="Pfam" id="PF08340">
    <property type="entry name" value="YicC-like_C"/>
    <property type="match status" value="1"/>
</dbReference>
<keyword evidence="4" id="KW-0378">Hydrolase</keyword>